<keyword evidence="1" id="KW-0812">Transmembrane</keyword>
<gene>
    <name evidence="2" type="ORF">K503DRAFT_777550</name>
</gene>
<name>A0A1B7MFU9_9AGAM</name>
<reference evidence="2 3" key="1">
    <citation type="submission" date="2016-06" db="EMBL/GenBank/DDBJ databases">
        <title>Comparative genomics of the ectomycorrhizal sister species Rhizopogon vinicolor and Rhizopogon vesiculosus (Basidiomycota: Boletales) reveals a divergence of the mating type B locus.</title>
        <authorList>
            <consortium name="DOE Joint Genome Institute"/>
            <person name="Mujic A.B."/>
            <person name="Kuo A."/>
            <person name="Tritt A."/>
            <person name="Lipzen A."/>
            <person name="Chen C."/>
            <person name="Johnson J."/>
            <person name="Sharma A."/>
            <person name="Barry K."/>
            <person name="Grigoriev I.V."/>
            <person name="Spatafora J.W."/>
        </authorList>
    </citation>
    <scope>NUCLEOTIDE SEQUENCE [LARGE SCALE GENOMIC DNA]</scope>
    <source>
        <strain evidence="2 3">AM-OR11-026</strain>
    </source>
</reference>
<dbReference type="InParanoid" id="A0A1B7MFU9"/>
<accession>A0A1B7MFU9</accession>
<evidence type="ECO:0000313" key="3">
    <source>
        <dbReference type="Proteomes" id="UP000092154"/>
    </source>
</evidence>
<dbReference type="EMBL" id="KV449387">
    <property type="protein sequence ID" value="OAX31468.1"/>
    <property type="molecule type" value="Genomic_DNA"/>
</dbReference>
<organism evidence="2 3">
    <name type="scientific">Rhizopogon vinicolor AM-OR11-026</name>
    <dbReference type="NCBI Taxonomy" id="1314800"/>
    <lineage>
        <taxon>Eukaryota</taxon>
        <taxon>Fungi</taxon>
        <taxon>Dikarya</taxon>
        <taxon>Basidiomycota</taxon>
        <taxon>Agaricomycotina</taxon>
        <taxon>Agaricomycetes</taxon>
        <taxon>Agaricomycetidae</taxon>
        <taxon>Boletales</taxon>
        <taxon>Suillineae</taxon>
        <taxon>Rhizopogonaceae</taxon>
        <taxon>Rhizopogon</taxon>
    </lineage>
</organism>
<keyword evidence="1" id="KW-0472">Membrane</keyword>
<dbReference type="OrthoDB" id="10456366at2759"/>
<protein>
    <submittedName>
        <fullName evidence="2">Uncharacterized protein</fullName>
    </submittedName>
</protein>
<sequence length="63" mass="6795">MAIPLPLTYFIILSQGTLGLGFSSESIVYRLLGALSLVAYVSVVGTSLTSFRKRGTRSGFKPR</sequence>
<dbReference type="AlphaFoldDB" id="A0A1B7MFU9"/>
<feature type="transmembrane region" description="Helical" evidence="1">
    <location>
        <begin position="31"/>
        <end position="51"/>
    </location>
</feature>
<keyword evidence="3" id="KW-1185">Reference proteome</keyword>
<keyword evidence="1" id="KW-1133">Transmembrane helix</keyword>
<evidence type="ECO:0000313" key="2">
    <source>
        <dbReference type="EMBL" id="OAX31468.1"/>
    </source>
</evidence>
<evidence type="ECO:0000256" key="1">
    <source>
        <dbReference type="SAM" id="Phobius"/>
    </source>
</evidence>
<dbReference type="Proteomes" id="UP000092154">
    <property type="component" value="Unassembled WGS sequence"/>
</dbReference>
<proteinExistence type="predicted"/>